<protein>
    <recommendedName>
        <fullName evidence="1">Protein kinase domain-containing protein</fullName>
    </recommendedName>
</protein>
<organism evidence="2 3">
    <name type="scientific">Solanum commersonii</name>
    <name type="common">Commerson's wild potato</name>
    <name type="synonym">Commerson's nightshade</name>
    <dbReference type="NCBI Taxonomy" id="4109"/>
    <lineage>
        <taxon>Eukaryota</taxon>
        <taxon>Viridiplantae</taxon>
        <taxon>Streptophyta</taxon>
        <taxon>Embryophyta</taxon>
        <taxon>Tracheophyta</taxon>
        <taxon>Spermatophyta</taxon>
        <taxon>Magnoliopsida</taxon>
        <taxon>eudicotyledons</taxon>
        <taxon>Gunneridae</taxon>
        <taxon>Pentapetalae</taxon>
        <taxon>asterids</taxon>
        <taxon>lamiids</taxon>
        <taxon>Solanales</taxon>
        <taxon>Solanaceae</taxon>
        <taxon>Solanoideae</taxon>
        <taxon>Solaneae</taxon>
        <taxon>Solanum</taxon>
    </lineage>
</organism>
<sequence>MLEYLHHGNDTLIVHCDLKPANVLLDEDMVAHVFSHKQVHGTYRDIGHCWIYCTRVWLRGNSFGKKKANVTENRYSMKILA</sequence>
<dbReference type="SUPFAM" id="SSF56112">
    <property type="entry name" value="Protein kinase-like (PK-like)"/>
    <property type="match status" value="1"/>
</dbReference>
<dbReference type="Gene3D" id="1.10.510.10">
    <property type="entry name" value="Transferase(Phosphotransferase) domain 1"/>
    <property type="match status" value="1"/>
</dbReference>
<comment type="caution">
    <text evidence="2">The sequence shown here is derived from an EMBL/GenBank/DDBJ whole genome shotgun (WGS) entry which is preliminary data.</text>
</comment>
<reference evidence="2 3" key="1">
    <citation type="submission" date="2020-09" db="EMBL/GenBank/DDBJ databases">
        <title>De no assembly of potato wild relative species, Solanum commersonii.</title>
        <authorList>
            <person name="Cho K."/>
        </authorList>
    </citation>
    <scope>NUCLEOTIDE SEQUENCE [LARGE SCALE GENOMIC DNA]</scope>
    <source>
        <strain evidence="2">LZ3.2</strain>
        <tissue evidence="2">Leaf</tissue>
    </source>
</reference>
<evidence type="ECO:0000313" key="3">
    <source>
        <dbReference type="Proteomes" id="UP000824120"/>
    </source>
</evidence>
<dbReference type="InterPro" id="IPR051564">
    <property type="entry name" value="LRR_receptor-like_kinase"/>
</dbReference>
<dbReference type="GO" id="GO:0004672">
    <property type="term" value="F:protein kinase activity"/>
    <property type="evidence" value="ECO:0007669"/>
    <property type="project" value="InterPro"/>
</dbReference>
<dbReference type="InterPro" id="IPR008271">
    <property type="entry name" value="Ser/Thr_kinase_AS"/>
</dbReference>
<dbReference type="InterPro" id="IPR011009">
    <property type="entry name" value="Kinase-like_dom_sf"/>
</dbReference>
<dbReference type="InterPro" id="IPR000719">
    <property type="entry name" value="Prot_kinase_dom"/>
</dbReference>
<dbReference type="PANTHER" id="PTHR48055:SF52">
    <property type="entry name" value="PROTEIN KINASE DOMAIN-CONTAINING PROTEIN"/>
    <property type="match status" value="1"/>
</dbReference>
<feature type="domain" description="Protein kinase" evidence="1">
    <location>
        <begin position="1"/>
        <end position="81"/>
    </location>
</feature>
<dbReference type="PROSITE" id="PS50011">
    <property type="entry name" value="PROTEIN_KINASE_DOM"/>
    <property type="match status" value="1"/>
</dbReference>
<evidence type="ECO:0000313" key="2">
    <source>
        <dbReference type="EMBL" id="KAG5575144.1"/>
    </source>
</evidence>
<dbReference type="GO" id="GO:0005524">
    <property type="term" value="F:ATP binding"/>
    <property type="evidence" value="ECO:0007669"/>
    <property type="project" value="InterPro"/>
</dbReference>
<dbReference type="OrthoDB" id="1923451at2759"/>
<dbReference type="PANTHER" id="PTHR48055">
    <property type="entry name" value="LEUCINE-RICH REPEAT RECEPTOR PROTEIN KINASE EMS1"/>
    <property type="match status" value="1"/>
</dbReference>
<dbReference type="PROSITE" id="PS00108">
    <property type="entry name" value="PROTEIN_KINASE_ST"/>
    <property type="match status" value="1"/>
</dbReference>
<keyword evidence="3" id="KW-1185">Reference proteome</keyword>
<dbReference type="Proteomes" id="UP000824120">
    <property type="component" value="Chromosome 11"/>
</dbReference>
<dbReference type="GO" id="GO:0016020">
    <property type="term" value="C:membrane"/>
    <property type="evidence" value="ECO:0007669"/>
    <property type="project" value="TreeGrafter"/>
</dbReference>
<proteinExistence type="predicted"/>
<gene>
    <name evidence="2" type="ORF">H5410_055278</name>
</gene>
<evidence type="ECO:0000259" key="1">
    <source>
        <dbReference type="PROSITE" id="PS50011"/>
    </source>
</evidence>
<dbReference type="EMBL" id="JACXVP010000011">
    <property type="protein sequence ID" value="KAG5575144.1"/>
    <property type="molecule type" value="Genomic_DNA"/>
</dbReference>
<accession>A0A9J5WJF5</accession>
<name>A0A9J5WJF5_SOLCO</name>
<dbReference type="AlphaFoldDB" id="A0A9J5WJF5"/>